<evidence type="ECO:0000313" key="5">
    <source>
        <dbReference type="EMBL" id="EHO41505.1"/>
    </source>
</evidence>
<dbReference type="HOGENOM" id="CLU_115403_9_2_0"/>
<protein>
    <recommendedName>
        <fullName evidence="2">Anti-sigma factor antagonist</fullName>
    </recommendedName>
</protein>
<reference evidence="4 7" key="2">
    <citation type="submission" date="2016-11" db="EMBL/GenBank/DDBJ databases">
        <title>Genomic analysis of Caldithrix abyssi and proposal of a novel bacterial phylum Caldithrichaeota.</title>
        <authorList>
            <person name="Kublanov I."/>
            <person name="Sigalova O."/>
            <person name="Gavrilov S."/>
            <person name="Lebedinsky A."/>
            <person name="Ivanova N."/>
            <person name="Daum C."/>
            <person name="Reddy T."/>
            <person name="Klenk H.P."/>
            <person name="Goker M."/>
            <person name="Reva O."/>
            <person name="Miroshnichenko M."/>
            <person name="Kyprides N."/>
            <person name="Woyke T."/>
            <person name="Gelfand M."/>
        </authorList>
    </citation>
    <scope>NUCLEOTIDE SEQUENCE [LARGE SCALE GENOMIC DNA]</scope>
    <source>
        <strain evidence="4 7">LF13</strain>
    </source>
</reference>
<dbReference type="NCBIfam" id="TIGR00377">
    <property type="entry name" value="ant_ant_sig"/>
    <property type="match status" value="1"/>
</dbReference>
<dbReference type="Proteomes" id="UP000004671">
    <property type="component" value="Chromosome"/>
</dbReference>
<dbReference type="GO" id="GO:0043856">
    <property type="term" value="F:anti-sigma factor antagonist activity"/>
    <property type="evidence" value="ECO:0007669"/>
    <property type="project" value="InterPro"/>
</dbReference>
<keyword evidence="6" id="KW-1185">Reference proteome</keyword>
<dbReference type="InterPro" id="IPR002645">
    <property type="entry name" value="STAS_dom"/>
</dbReference>
<dbReference type="Gene3D" id="3.30.750.24">
    <property type="entry name" value="STAS domain"/>
    <property type="match status" value="1"/>
</dbReference>
<reference evidence="5 6" key="1">
    <citation type="submission" date="2011-09" db="EMBL/GenBank/DDBJ databases">
        <title>The permanent draft genome of Caldithrix abyssi DSM 13497.</title>
        <authorList>
            <consortium name="US DOE Joint Genome Institute (JGI-PGF)"/>
            <person name="Lucas S."/>
            <person name="Han J."/>
            <person name="Lapidus A."/>
            <person name="Bruce D."/>
            <person name="Goodwin L."/>
            <person name="Pitluck S."/>
            <person name="Peters L."/>
            <person name="Kyrpides N."/>
            <person name="Mavromatis K."/>
            <person name="Ivanova N."/>
            <person name="Mikhailova N."/>
            <person name="Chertkov O."/>
            <person name="Detter J.C."/>
            <person name="Tapia R."/>
            <person name="Han C."/>
            <person name="Land M."/>
            <person name="Hauser L."/>
            <person name="Markowitz V."/>
            <person name="Cheng J.-F."/>
            <person name="Hugenholtz P."/>
            <person name="Woyke T."/>
            <person name="Wu D."/>
            <person name="Spring S."/>
            <person name="Brambilla E."/>
            <person name="Klenk H.-P."/>
            <person name="Eisen J.A."/>
        </authorList>
    </citation>
    <scope>NUCLEOTIDE SEQUENCE [LARGE SCALE GENOMIC DNA]</scope>
    <source>
        <strain evidence="5 6">DSM 13497</strain>
    </source>
</reference>
<dbReference type="PROSITE" id="PS50801">
    <property type="entry name" value="STAS"/>
    <property type="match status" value="1"/>
</dbReference>
<evidence type="ECO:0000313" key="6">
    <source>
        <dbReference type="Proteomes" id="UP000004671"/>
    </source>
</evidence>
<evidence type="ECO:0000259" key="3">
    <source>
        <dbReference type="PROSITE" id="PS50801"/>
    </source>
</evidence>
<accession>H1XTN0</accession>
<dbReference type="AlphaFoldDB" id="H1XTN0"/>
<dbReference type="Pfam" id="PF01740">
    <property type="entry name" value="STAS"/>
    <property type="match status" value="1"/>
</dbReference>
<dbReference type="PaxDb" id="880073-Calab_1891"/>
<dbReference type="SUPFAM" id="SSF52091">
    <property type="entry name" value="SpoIIaa-like"/>
    <property type="match status" value="1"/>
</dbReference>
<dbReference type="PANTHER" id="PTHR33495:SF2">
    <property type="entry name" value="ANTI-SIGMA FACTOR ANTAGONIST TM_1081-RELATED"/>
    <property type="match status" value="1"/>
</dbReference>
<dbReference type="PANTHER" id="PTHR33495">
    <property type="entry name" value="ANTI-SIGMA FACTOR ANTAGONIST TM_1081-RELATED-RELATED"/>
    <property type="match status" value="1"/>
</dbReference>
<evidence type="ECO:0000313" key="7">
    <source>
        <dbReference type="Proteomes" id="UP000183868"/>
    </source>
</evidence>
<name>H1XTN0_CALAY</name>
<dbReference type="CDD" id="cd07043">
    <property type="entry name" value="STAS_anti-anti-sigma_factors"/>
    <property type="match status" value="1"/>
</dbReference>
<dbReference type="OrthoDB" id="9795051at2"/>
<dbReference type="EMBL" id="CM001402">
    <property type="protein sequence ID" value="EHO41505.1"/>
    <property type="molecule type" value="Genomic_DNA"/>
</dbReference>
<dbReference type="eggNOG" id="COG1366">
    <property type="taxonomic scope" value="Bacteria"/>
</dbReference>
<dbReference type="EMBL" id="CP018099">
    <property type="protein sequence ID" value="APF17400.1"/>
    <property type="molecule type" value="Genomic_DNA"/>
</dbReference>
<dbReference type="Proteomes" id="UP000183868">
    <property type="component" value="Chromosome"/>
</dbReference>
<dbReference type="InterPro" id="IPR036513">
    <property type="entry name" value="STAS_dom_sf"/>
</dbReference>
<dbReference type="RefSeq" id="WP_006928645.1">
    <property type="nucleotide sequence ID" value="NZ_CM001402.1"/>
</dbReference>
<evidence type="ECO:0000256" key="1">
    <source>
        <dbReference type="ARBA" id="ARBA00009013"/>
    </source>
</evidence>
<dbReference type="KEGG" id="caby:Cabys_649"/>
<dbReference type="InParanoid" id="H1XTN0"/>
<comment type="similarity">
    <text evidence="1 2">Belongs to the anti-sigma-factor antagonist family.</text>
</comment>
<proteinExistence type="inferred from homology"/>
<evidence type="ECO:0000313" key="4">
    <source>
        <dbReference type="EMBL" id="APF17400.1"/>
    </source>
</evidence>
<dbReference type="STRING" id="880073.Cabys_649"/>
<organism evidence="5 6">
    <name type="scientific">Caldithrix abyssi DSM 13497</name>
    <dbReference type="NCBI Taxonomy" id="880073"/>
    <lineage>
        <taxon>Bacteria</taxon>
        <taxon>Pseudomonadati</taxon>
        <taxon>Calditrichota</taxon>
        <taxon>Calditrichia</taxon>
        <taxon>Calditrichales</taxon>
        <taxon>Calditrichaceae</taxon>
        <taxon>Caldithrix</taxon>
    </lineage>
</organism>
<dbReference type="InterPro" id="IPR003658">
    <property type="entry name" value="Anti-sigma_ant"/>
</dbReference>
<evidence type="ECO:0000256" key="2">
    <source>
        <dbReference type="RuleBase" id="RU003749"/>
    </source>
</evidence>
<gene>
    <name evidence="4" type="ORF">Cabys_649</name>
    <name evidence="5" type="ORF">Calab_1891</name>
</gene>
<feature type="domain" description="STAS" evidence="3">
    <location>
        <begin position="4"/>
        <end position="113"/>
    </location>
</feature>
<sequence length="113" mass="12896">MKGFQVTRTDKNDISVLYVAGFLDAHTVPQFESALNQLIEERRYKIVVNFKDLDYISSAGLGVFMGFIEEVRSNQGDIKLCNLSERVYKVFDLLGFPALFEIFDDEAQAIKSF</sequence>